<dbReference type="Proteomes" id="UP000053831">
    <property type="component" value="Unassembled WGS sequence"/>
</dbReference>
<name>A0A0M9VW05_ESCWE</name>
<dbReference type="OrthoDB" id="5244857at2759"/>
<dbReference type="EMBL" id="LGSR01000008">
    <property type="protein sequence ID" value="KOS21535.1"/>
    <property type="molecule type" value="Genomic_DNA"/>
</dbReference>
<feature type="compositionally biased region" description="Basic and acidic residues" evidence="1">
    <location>
        <begin position="11"/>
        <end position="22"/>
    </location>
</feature>
<evidence type="ECO:0000256" key="1">
    <source>
        <dbReference type="SAM" id="MobiDB-lite"/>
    </source>
</evidence>
<gene>
    <name evidence="2" type="ORF">ESCO_005149</name>
</gene>
<evidence type="ECO:0000313" key="3">
    <source>
        <dbReference type="Proteomes" id="UP000053831"/>
    </source>
</evidence>
<proteinExistence type="predicted"/>
<protein>
    <submittedName>
        <fullName evidence="2">Uncharacterized protein</fullName>
    </submittedName>
</protein>
<dbReference type="AlphaFoldDB" id="A0A0M9VW05"/>
<accession>A0A0M9VW05</accession>
<evidence type="ECO:0000313" key="2">
    <source>
        <dbReference type="EMBL" id="KOS21535.1"/>
    </source>
</evidence>
<dbReference type="STRING" id="150374.A0A0M9VW05"/>
<keyword evidence="3" id="KW-1185">Reference proteome</keyword>
<sequence length="206" mass="22768">MPQLPAIPEGFRSRADQKKFLKPEPWLKPPSTSHHRSRSLSQLGVETEECVYFRSTPFTLTNPAFRHGPITFQKSEIKGGSLLTESPVFDLAAFQSAIGGVGDLSEVLAPEEARDNSDEDDESHMADEVTAWFKEFGFETHGELIVAEKPSDRNLDRTSWDSACSMGTTLSMPLIIKTDLADSAAEPQKSLTTSSVHDLTVDYSTY</sequence>
<comment type="caution">
    <text evidence="2">The sequence shown here is derived from an EMBL/GenBank/DDBJ whole genome shotgun (WGS) entry which is preliminary data.</text>
</comment>
<organism evidence="2 3">
    <name type="scientific">Escovopsis weberi</name>
    <dbReference type="NCBI Taxonomy" id="150374"/>
    <lineage>
        <taxon>Eukaryota</taxon>
        <taxon>Fungi</taxon>
        <taxon>Dikarya</taxon>
        <taxon>Ascomycota</taxon>
        <taxon>Pezizomycotina</taxon>
        <taxon>Sordariomycetes</taxon>
        <taxon>Hypocreomycetidae</taxon>
        <taxon>Hypocreales</taxon>
        <taxon>Hypocreaceae</taxon>
        <taxon>Escovopsis</taxon>
    </lineage>
</organism>
<reference evidence="2 3" key="1">
    <citation type="submission" date="2015-07" db="EMBL/GenBank/DDBJ databases">
        <title>The genome of the fungus Escovopsis weberi, a specialized disease agent of ant agriculture.</title>
        <authorList>
            <person name="de Man T.J."/>
            <person name="Stajich J.E."/>
            <person name="Kubicek C.P."/>
            <person name="Chenthamara K."/>
            <person name="Atanasova L."/>
            <person name="Druzhinina I.S."/>
            <person name="Birnbaum S."/>
            <person name="Barribeau S.M."/>
            <person name="Teiling C."/>
            <person name="Suen G."/>
            <person name="Currie C."/>
            <person name="Gerardo N.M."/>
        </authorList>
    </citation>
    <scope>NUCLEOTIDE SEQUENCE [LARGE SCALE GENOMIC DNA]</scope>
</reference>
<feature type="region of interest" description="Disordered" evidence="1">
    <location>
        <begin position="1"/>
        <end position="40"/>
    </location>
</feature>